<organism evidence="1 2">
    <name type="scientific">Acaulospora colombiana</name>
    <dbReference type="NCBI Taxonomy" id="27376"/>
    <lineage>
        <taxon>Eukaryota</taxon>
        <taxon>Fungi</taxon>
        <taxon>Fungi incertae sedis</taxon>
        <taxon>Mucoromycota</taxon>
        <taxon>Glomeromycotina</taxon>
        <taxon>Glomeromycetes</taxon>
        <taxon>Diversisporales</taxon>
        <taxon>Acaulosporaceae</taxon>
        <taxon>Acaulospora</taxon>
    </lineage>
</organism>
<sequence>MSLADCLFIGLNKMKWKVVTKTSCSKVTKKKTLFYKKQHQAIVTTVRLLMSPLSENDTFLCVNLALS</sequence>
<dbReference type="Proteomes" id="UP000789525">
    <property type="component" value="Unassembled WGS sequence"/>
</dbReference>
<keyword evidence="2" id="KW-1185">Reference proteome</keyword>
<reference evidence="1" key="1">
    <citation type="submission" date="2021-06" db="EMBL/GenBank/DDBJ databases">
        <authorList>
            <person name="Kallberg Y."/>
            <person name="Tangrot J."/>
            <person name="Rosling A."/>
        </authorList>
    </citation>
    <scope>NUCLEOTIDE SEQUENCE</scope>
    <source>
        <strain evidence="1">CL356</strain>
    </source>
</reference>
<proteinExistence type="predicted"/>
<name>A0ACA9KU29_9GLOM</name>
<accession>A0ACA9KU29</accession>
<gene>
    <name evidence="1" type="ORF">ACOLOM_LOCUS2464</name>
</gene>
<dbReference type="EMBL" id="CAJVPT010003237">
    <property type="protein sequence ID" value="CAG8493214.1"/>
    <property type="molecule type" value="Genomic_DNA"/>
</dbReference>
<protein>
    <submittedName>
        <fullName evidence="1">6850_t:CDS:1</fullName>
    </submittedName>
</protein>
<evidence type="ECO:0000313" key="1">
    <source>
        <dbReference type="EMBL" id="CAG8493214.1"/>
    </source>
</evidence>
<evidence type="ECO:0000313" key="2">
    <source>
        <dbReference type="Proteomes" id="UP000789525"/>
    </source>
</evidence>
<comment type="caution">
    <text evidence="1">The sequence shown here is derived from an EMBL/GenBank/DDBJ whole genome shotgun (WGS) entry which is preliminary data.</text>
</comment>